<evidence type="ECO:0000256" key="8">
    <source>
        <dbReference type="ARBA" id="ARBA00023004"/>
    </source>
</evidence>
<keyword evidence="3" id="KW-0004">4Fe-4S</keyword>
<dbReference type="Gene3D" id="2.20.25.90">
    <property type="entry name" value="ADC-like domains"/>
    <property type="match status" value="1"/>
</dbReference>
<dbReference type="RefSeq" id="WP_156006964.1">
    <property type="nucleotide sequence ID" value="NZ_CP045483.1"/>
</dbReference>
<evidence type="ECO:0000256" key="4">
    <source>
        <dbReference type="ARBA" id="ARBA00022505"/>
    </source>
</evidence>
<evidence type="ECO:0000256" key="9">
    <source>
        <dbReference type="ARBA" id="ARBA00023014"/>
    </source>
</evidence>
<dbReference type="PROSITE" id="PS51318">
    <property type="entry name" value="TAT"/>
    <property type="match status" value="1"/>
</dbReference>
<dbReference type="Pfam" id="PF00384">
    <property type="entry name" value="Molybdopterin"/>
    <property type="match status" value="1"/>
</dbReference>
<dbReference type="CDD" id="cd02778">
    <property type="entry name" value="MopB_CT_Thiosulfate-R-like"/>
    <property type="match status" value="1"/>
</dbReference>
<dbReference type="Pfam" id="PF04879">
    <property type="entry name" value="Molybdop_Fe4S4"/>
    <property type="match status" value="1"/>
</dbReference>
<keyword evidence="4" id="KW-0500">Molybdenum</keyword>
<dbReference type="InterPro" id="IPR027467">
    <property type="entry name" value="MopterinOxRdtase_cofactor_BS"/>
</dbReference>
<dbReference type="Gene3D" id="2.40.40.20">
    <property type="match status" value="1"/>
</dbReference>
<dbReference type="PROSITE" id="PS51669">
    <property type="entry name" value="4FE4S_MOW_BIS_MGD"/>
    <property type="match status" value="1"/>
</dbReference>
<evidence type="ECO:0000256" key="3">
    <source>
        <dbReference type="ARBA" id="ARBA00022485"/>
    </source>
</evidence>
<keyword evidence="5" id="KW-0479">Metal-binding</keyword>
<keyword evidence="9" id="KW-0411">Iron-sulfur</keyword>
<evidence type="ECO:0000256" key="2">
    <source>
        <dbReference type="ARBA" id="ARBA00010312"/>
    </source>
</evidence>
<dbReference type="InterPro" id="IPR006657">
    <property type="entry name" value="MoPterin_dinucl-bd_dom"/>
</dbReference>
<keyword evidence="6" id="KW-0732">Signal</keyword>
<dbReference type="InterPro" id="IPR006963">
    <property type="entry name" value="Mopterin_OxRdtase_4Fe-4S_dom"/>
</dbReference>
<evidence type="ECO:0000313" key="11">
    <source>
        <dbReference type="EMBL" id="QGR19814.1"/>
    </source>
</evidence>
<keyword evidence="7" id="KW-0560">Oxidoreductase</keyword>
<dbReference type="Proteomes" id="UP000423396">
    <property type="component" value="Chromosome"/>
</dbReference>
<keyword evidence="8" id="KW-0408">Iron</keyword>
<dbReference type="GO" id="GO:0051539">
    <property type="term" value="F:4 iron, 4 sulfur cluster binding"/>
    <property type="evidence" value="ECO:0007669"/>
    <property type="project" value="UniProtKB-KW"/>
</dbReference>
<gene>
    <name evidence="11" type="ORF">D1868_07370</name>
</gene>
<dbReference type="SMART" id="SM00926">
    <property type="entry name" value="Molybdop_Fe4S4"/>
    <property type="match status" value="1"/>
</dbReference>
<dbReference type="InterPro" id="IPR019546">
    <property type="entry name" value="TAT_signal_bac_arc"/>
</dbReference>
<dbReference type="NCBIfam" id="TIGR01409">
    <property type="entry name" value="TAT_signal_seq"/>
    <property type="match status" value="1"/>
</dbReference>
<evidence type="ECO:0000313" key="12">
    <source>
        <dbReference type="Proteomes" id="UP000423396"/>
    </source>
</evidence>
<reference evidence="11 12" key="1">
    <citation type="submission" date="2019-10" db="EMBL/GenBank/DDBJ databases">
        <title>Genome Sequences from Six Type Strain Members of the Archaeal Family Sulfolobaceae: Acidianus ambivalens, Acidianus infernus, Metallosphaera prunae, Stygiolobus azoricus, Sulfolobus metallicus, and Sulfurisphaera ohwakuensis.</title>
        <authorList>
            <person name="Counts J.A."/>
            <person name="Kelly R.M."/>
        </authorList>
    </citation>
    <scope>NUCLEOTIDE SEQUENCE [LARGE SCALE GENOMIC DNA]</scope>
    <source>
        <strain evidence="11 12">FC6</strain>
    </source>
</reference>
<dbReference type="AlphaFoldDB" id="A0A650CPP1"/>
<dbReference type="EMBL" id="CP045483">
    <property type="protein sequence ID" value="QGR19814.1"/>
    <property type="molecule type" value="Genomic_DNA"/>
</dbReference>
<dbReference type="InterPro" id="IPR009010">
    <property type="entry name" value="Asp_de-COase-like_dom_sf"/>
</dbReference>
<dbReference type="Pfam" id="PF10518">
    <property type="entry name" value="TAT_signal"/>
    <property type="match status" value="1"/>
</dbReference>
<dbReference type="SUPFAM" id="SSF50692">
    <property type="entry name" value="ADC-like"/>
    <property type="match status" value="1"/>
</dbReference>
<dbReference type="Gene3D" id="3.40.228.10">
    <property type="entry name" value="Dimethylsulfoxide Reductase, domain 2"/>
    <property type="match status" value="1"/>
</dbReference>
<keyword evidence="12" id="KW-1185">Reference proteome</keyword>
<comment type="cofactor">
    <cofactor evidence="1">
        <name>[4Fe-4S] cluster</name>
        <dbReference type="ChEBI" id="CHEBI:49883"/>
    </cofactor>
</comment>
<dbReference type="Gene3D" id="3.40.50.740">
    <property type="match status" value="2"/>
</dbReference>
<dbReference type="PANTHER" id="PTHR43742:SF9">
    <property type="entry name" value="TETRATHIONATE REDUCTASE SUBUNIT A"/>
    <property type="match status" value="1"/>
</dbReference>
<evidence type="ECO:0000256" key="1">
    <source>
        <dbReference type="ARBA" id="ARBA00001966"/>
    </source>
</evidence>
<proteinExistence type="inferred from homology"/>
<dbReference type="SUPFAM" id="SSF53706">
    <property type="entry name" value="Formate dehydrogenase/DMSO reductase, domains 1-3"/>
    <property type="match status" value="1"/>
</dbReference>
<evidence type="ECO:0000259" key="10">
    <source>
        <dbReference type="PROSITE" id="PS51669"/>
    </source>
</evidence>
<name>A0A650CPP1_9CREN</name>
<dbReference type="PROSITE" id="PS00551">
    <property type="entry name" value="MOLYBDOPTERIN_PROK_1"/>
    <property type="match status" value="1"/>
</dbReference>
<protein>
    <submittedName>
        <fullName evidence="11">Molybdopterin-dependent oxidoreductase</fullName>
    </submittedName>
</protein>
<dbReference type="GeneID" id="42798879"/>
<evidence type="ECO:0000256" key="5">
    <source>
        <dbReference type="ARBA" id="ARBA00022723"/>
    </source>
</evidence>
<comment type="similarity">
    <text evidence="2">Belongs to the prokaryotic molybdopterin-containing oxidoreductase family.</text>
</comment>
<dbReference type="GO" id="GO:0016491">
    <property type="term" value="F:oxidoreductase activity"/>
    <property type="evidence" value="ECO:0007669"/>
    <property type="project" value="UniProtKB-KW"/>
</dbReference>
<organism evidence="11 12">
    <name type="scientific">Stygiolobus azoricus</name>
    <dbReference type="NCBI Taxonomy" id="41675"/>
    <lineage>
        <taxon>Archaea</taxon>
        <taxon>Thermoproteota</taxon>
        <taxon>Thermoprotei</taxon>
        <taxon>Sulfolobales</taxon>
        <taxon>Sulfolobaceae</taxon>
        <taxon>Stygiolobus</taxon>
    </lineage>
</organism>
<evidence type="ECO:0000256" key="7">
    <source>
        <dbReference type="ARBA" id="ARBA00023002"/>
    </source>
</evidence>
<sequence>MESKNSDGVRISRRDFIKASAAVGLAAGAAYAASKNFVFNIFSQEDPINDETLQPGWQYSYVPSVCAFCSSTCDILVTTESKNGYIRAVEIDGNPLSPLNKGKICARGRSGIFRTYNVDRIKTPLIRTGPKGTWAFKEATWEEALNYIMQKLQELNVQPWEFLLVGGALACANYKRYFIPFTLGTQIPNINGTPMQTCMFSEQLPTGFVIGGFDLHASDLMDDMSNSSLIVVWGNNGFPTGIFVNRAVRLGEGLANGAYMITIDPRMSESASKSDLWVPVKPGSDLTLAMAIINYIIQNGYYDDNFVRYYTNAPFLAYEENGVLKLLEDDWPDGTVRGFYVYDEISGQVREVPPFSNTNQFDINGNEIRPALKLSPIEFNGKQVTTVFQHLANRVSNYTLEYAAQVADVPLDLIKEVAHRIATTKPMDIVTGLKGFWSDLSPQFRKATAIIMALTGNIDIRGGWVYSGQYREGVKEVLNAYNSAIQSGKSKPGILLQRPEILGSVPLLDLPGELLPIFGIIYAYYNPQFWKTGYPALSYAYAQTLMQQGKTPVATFGMFLDTGAYEALKGEVMWNGKPYTPKVVMSYGGTPFNFLWKQYKKILENTFYIDINILPTEDTLYADVILPDVTYLERDEAFRDDGPAMDSALRGRWQAIPVVYPNTANGLDLFVMFAYMLGKEAGDGYVEWMANSKSIDKEVFKQIIASEMPKYQEYLIKNNGYPPWGSFTAEAWREATVSSLSKKLNIPAEQITEILRNNGVFIITTVDEFFANNERIPWNLPAATPTGRIEIYSTVLYYYVIKTFGYNPIWDPLIAYIPPYWNGGYAVKPGEFVEPPSPYNDPTFKPTPPEMFFIEFKVPPFAYTSSTDNPLLMAIASSSYHKNIYQMAWINPITASQLGINEGDWITIIRWKLPDSNGNYPKLTIRAHITQWIRPDTIGVPEPYGQRNPALTTAIKAIENAGNKPVSELWPESYNPLGGFRQAEQFTVYVRKATPDEIQEATTLATAQTPNTLPSEVVVTPNMEINSTEWEKYEQS</sequence>
<evidence type="ECO:0000256" key="6">
    <source>
        <dbReference type="ARBA" id="ARBA00022729"/>
    </source>
</evidence>
<dbReference type="KEGG" id="sazo:D1868_07370"/>
<dbReference type="InterPro" id="IPR006311">
    <property type="entry name" value="TAT_signal"/>
</dbReference>
<dbReference type="GO" id="GO:0043546">
    <property type="term" value="F:molybdopterin cofactor binding"/>
    <property type="evidence" value="ECO:0007669"/>
    <property type="project" value="InterPro"/>
</dbReference>
<dbReference type="Pfam" id="PF01568">
    <property type="entry name" value="Molydop_binding"/>
    <property type="match status" value="1"/>
</dbReference>
<dbReference type="PANTHER" id="PTHR43742">
    <property type="entry name" value="TRIMETHYLAMINE-N-OXIDE REDUCTASE"/>
    <property type="match status" value="1"/>
</dbReference>
<dbReference type="OrthoDB" id="23466at2157"/>
<feature type="domain" description="4Fe-4S Mo/W bis-MGD-type" evidence="10">
    <location>
        <begin position="59"/>
        <end position="119"/>
    </location>
</feature>
<dbReference type="GO" id="GO:0046872">
    <property type="term" value="F:metal ion binding"/>
    <property type="evidence" value="ECO:0007669"/>
    <property type="project" value="UniProtKB-KW"/>
</dbReference>
<dbReference type="InterPro" id="IPR050612">
    <property type="entry name" value="Prok_Mopterin_Oxidored"/>
</dbReference>
<accession>A0A650CPP1</accession>
<dbReference type="InterPro" id="IPR006656">
    <property type="entry name" value="Mopterin_OxRdtase"/>
</dbReference>